<keyword evidence="3" id="KW-1185">Reference proteome</keyword>
<dbReference type="RefSeq" id="WP_067977831.1">
    <property type="nucleotide sequence ID" value="NZ_CP014163.1"/>
</dbReference>
<dbReference type="EMBL" id="CP014163">
    <property type="protein sequence ID" value="AMB98931.1"/>
    <property type="molecule type" value="Genomic_DNA"/>
</dbReference>
<dbReference type="SUPFAM" id="SSF54631">
    <property type="entry name" value="CBS-domain pair"/>
    <property type="match status" value="1"/>
</dbReference>
<dbReference type="SUPFAM" id="SSF75138">
    <property type="entry name" value="HprK N-terminal domain-like"/>
    <property type="match status" value="1"/>
</dbReference>
<evidence type="ECO:0000313" key="2">
    <source>
        <dbReference type="EMBL" id="AMB98931.1"/>
    </source>
</evidence>
<dbReference type="CDD" id="cd04596">
    <property type="entry name" value="CBS_pair_DRTGG_assoc"/>
    <property type="match status" value="1"/>
</dbReference>
<keyword evidence="1" id="KW-0129">CBS domain</keyword>
<dbReference type="KEGG" id="auh:AWM75_02490"/>
<dbReference type="Pfam" id="PF07085">
    <property type="entry name" value="DRTGG"/>
    <property type="match status" value="1"/>
</dbReference>
<dbReference type="InterPro" id="IPR036388">
    <property type="entry name" value="WH-like_DNA-bd_sf"/>
</dbReference>
<dbReference type="SMART" id="SM00116">
    <property type="entry name" value="CBS"/>
    <property type="match status" value="2"/>
</dbReference>
<dbReference type="AlphaFoldDB" id="A0A109RGS2"/>
<dbReference type="Gene3D" id="3.10.580.10">
    <property type="entry name" value="CBS-domain"/>
    <property type="match status" value="1"/>
</dbReference>
<evidence type="ECO:0000313" key="3">
    <source>
        <dbReference type="Proteomes" id="UP000062260"/>
    </source>
</evidence>
<dbReference type="PANTHER" id="PTHR43080">
    <property type="entry name" value="CBS DOMAIN-CONTAINING PROTEIN CBSX3, MITOCHONDRIAL"/>
    <property type="match status" value="1"/>
</dbReference>
<dbReference type="InterPro" id="IPR028979">
    <property type="entry name" value="Ser_kin/Pase_Hpr-like_N_sf"/>
</dbReference>
<dbReference type="InterPro" id="IPR046342">
    <property type="entry name" value="CBS_dom_sf"/>
</dbReference>
<dbReference type="InterPro" id="IPR051257">
    <property type="entry name" value="Diverse_CBS-Domain"/>
</dbReference>
<dbReference type="SUPFAM" id="SSF54637">
    <property type="entry name" value="Thioesterase/thiol ester dehydrase-isomerase"/>
    <property type="match status" value="1"/>
</dbReference>
<reference evidence="2 3" key="1">
    <citation type="journal article" date="2016" name="Genome Announc.">
        <title>Complete Genome Sequences of Aerococcus christensenii CCUG 28831T, Aerococcus sanguinicola CCUG 43001T, Aerococcus urinae CCUG 36881T, Aerococcus urinaeequi CCUG 28094T, Aerococcus urinaehominis CCUG 42038 BT, and Aerococcus viridans CCUG 4311T.</title>
        <authorList>
            <person name="Carkaci D."/>
            <person name="Dargis R."/>
            <person name="Nielsen X.C."/>
            <person name="Skovgaard O."/>
            <person name="Fuursted K."/>
            <person name="Christensen J.J."/>
        </authorList>
    </citation>
    <scope>NUCLEOTIDE SEQUENCE [LARGE SCALE GENOMIC DNA]</scope>
    <source>
        <strain evidence="2 3">CCUG42038B</strain>
    </source>
</reference>
<dbReference type="Gene3D" id="1.10.10.10">
    <property type="entry name" value="Winged helix-like DNA-binding domain superfamily/Winged helix DNA-binding domain"/>
    <property type="match status" value="1"/>
</dbReference>
<evidence type="ECO:0000256" key="1">
    <source>
        <dbReference type="ARBA" id="ARBA00023122"/>
    </source>
</evidence>
<dbReference type="InterPro" id="IPR029069">
    <property type="entry name" value="HotDog_dom_sf"/>
</dbReference>
<dbReference type="STRING" id="128944.AWM75_02490"/>
<reference evidence="3" key="2">
    <citation type="submission" date="2016-01" db="EMBL/GenBank/DDBJ databases">
        <title>Six Aerococcus type strain genome sequencing and assembly using PacBio and Illumina Hiseq.</title>
        <authorList>
            <person name="Carkaci D."/>
            <person name="Dargis R."/>
            <person name="Nielsen X.C."/>
            <person name="Skovgaard O."/>
            <person name="Fuursted K."/>
            <person name="Christensen J.J."/>
        </authorList>
    </citation>
    <scope>NUCLEOTIDE SEQUENCE [LARGE SCALE GENOMIC DNA]</scope>
    <source>
        <strain evidence="3">CCUG42038B</strain>
    </source>
</reference>
<accession>A0A109RGS2</accession>
<dbReference type="PROSITE" id="PS51371">
    <property type="entry name" value="CBS"/>
    <property type="match status" value="2"/>
</dbReference>
<proteinExistence type="predicted"/>
<dbReference type="InterPro" id="IPR000644">
    <property type="entry name" value="CBS_dom"/>
</dbReference>
<organism evidence="2 3">
    <name type="scientific">Aerococcus urinaehominis</name>
    <dbReference type="NCBI Taxonomy" id="128944"/>
    <lineage>
        <taxon>Bacteria</taxon>
        <taxon>Bacillati</taxon>
        <taxon>Bacillota</taxon>
        <taxon>Bacilli</taxon>
        <taxon>Lactobacillales</taxon>
        <taxon>Aerococcaceae</taxon>
        <taxon>Aerococcus</taxon>
    </lineage>
</organism>
<sequence length="439" mass="49590">MATKHEQILRYIEDLPIDSKISVRSIAKDLKVSDGTAYRAIKEAENRQLVKTVERVGTVRIEPVANRKLSHLTIEEVSRLTDCRIYGGAQGLNKKVQKFIIGAMEADDVRQYLAVDSLLIVGNREEIQRIALDQGVAVLITGGFKPSKEIIDLANERQITVMTASFDTYATATIINKALIERSIQREILVVEDIYIPFDKTSYIYDDHKIVDYRRLNLETGHTRFPVVNHNHQLLGMVTAKDLLDHDQATKIAKVMTPAPVVAKTQMSVASVTQRMLVDGLEILPVVDDQNQLLGILSRQDVLQTLQYSQFNNENEGQIEHLLDENLKQVSSSQVSKTHRYRFTTNVTMTDQFGVFSSGILSATAQRVLHKYMSETYNKLVVVKTVSLYFLQALGSQNTIDFVIEELELTRRSLTAEVKVWHGQELLAKAIMTANIFEN</sequence>
<dbReference type="Proteomes" id="UP000062260">
    <property type="component" value="Chromosome"/>
</dbReference>
<dbReference type="PANTHER" id="PTHR43080:SF2">
    <property type="entry name" value="CBS DOMAIN-CONTAINING PROTEIN"/>
    <property type="match status" value="1"/>
</dbReference>
<dbReference type="Gene3D" id="3.40.1390.20">
    <property type="entry name" value="HprK N-terminal domain-like"/>
    <property type="match status" value="1"/>
</dbReference>
<name>A0A109RGS2_9LACT</name>
<dbReference type="InterPro" id="IPR010766">
    <property type="entry name" value="DRTGG"/>
</dbReference>
<protein>
    <submittedName>
        <fullName evidence="2">Thioesterase</fullName>
    </submittedName>
</protein>
<gene>
    <name evidence="2" type="ORF">AWM75_02490</name>
</gene>
<dbReference type="OrthoDB" id="1790451at2"/>
<dbReference type="Pfam" id="PF00571">
    <property type="entry name" value="CBS"/>
    <property type="match status" value="2"/>
</dbReference>